<feature type="binding site" evidence="4">
    <location>
        <position position="139"/>
    </location>
    <ligand>
        <name>molybdate</name>
        <dbReference type="ChEBI" id="CHEBI:36264"/>
    </ligand>
</feature>
<dbReference type="GO" id="GO:0046872">
    <property type="term" value="F:metal ion binding"/>
    <property type="evidence" value="ECO:0007669"/>
    <property type="project" value="UniProtKB-KW"/>
</dbReference>
<keyword evidence="7" id="KW-1185">Reference proteome</keyword>
<dbReference type="Proteomes" id="UP000095185">
    <property type="component" value="Chromosome"/>
</dbReference>
<keyword evidence="4" id="KW-0500">Molybdenum</keyword>
<dbReference type="InterPro" id="IPR005950">
    <property type="entry name" value="ModA"/>
</dbReference>
<proteinExistence type="inferred from homology"/>
<dbReference type="STRING" id="274537.BIU88_03040"/>
<organism evidence="6 7">
    <name type="scientific">Chlorobaculum limnaeum</name>
    <dbReference type="NCBI Taxonomy" id="274537"/>
    <lineage>
        <taxon>Bacteria</taxon>
        <taxon>Pseudomonadati</taxon>
        <taxon>Chlorobiota</taxon>
        <taxon>Chlorobiia</taxon>
        <taxon>Chlorobiales</taxon>
        <taxon>Chlorobiaceae</taxon>
        <taxon>Chlorobaculum</taxon>
    </lineage>
</organism>
<evidence type="ECO:0000256" key="3">
    <source>
        <dbReference type="ARBA" id="ARBA00022729"/>
    </source>
</evidence>
<dbReference type="EMBL" id="CP017305">
    <property type="protein sequence ID" value="AOS83209.1"/>
    <property type="molecule type" value="Genomic_DNA"/>
</dbReference>
<accession>A0A1D8D6J4</accession>
<dbReference type="RefSeq" id="WP_069808933.1">
    <property type="nucleotide sequence ID" value="NZ_CP017305.1"/>
</dbReference>
<dbReference type="PANTHER" id="PTHR30632">
    <property type="entry name" value="MOLYBDATE-BINDING PERIPLASMIC PROTEIN"/>
    <property type="match status" value="1"/>
</dbReference>
<keyword evidence="3 5" id="KW-0732">Signal</keyword>
<evidence type="ECO:0000313" key="7">
    <source>
        <dbReference type="Proteomes" id="UP000095185"/>
    </source>
</evidence>
<dbReference type="SUPFAM" id="SSF53850">
    <property type="entry name" value="Periplasmic binding protein-like II"/>
    <property type="match status" value="1"/>
</dbReference>
<feature type="binding site" evidence="4">
    <location>
        <position position="166"/>
    </location>
    <ligand>
        <name>molybdate</name>
        <dbReference type="ChEBI" id="CHEBI:36264"/>
    </ligand>
</feature>
<gene>
    <name evidence="6" type="ORF">BIU88_03040</name>
</gene>
<feature type="signal peptide" evidence="5">
    <location>
        <begin position="1"/>
        <end position="23"/>
    </location>
</feature>
<evidence type="ECO:0000313" key="6">
    <source>
        <dbReference type="EMBL" id="AOS83209.1"/>
    </source>
</evidence>
<dbReference type="Gene3D" id="3.40.190.10">
    <property type="entry name" value="Periplasmic binding protein-like II"/>
    <property type="match status" value="2"/>
</dbReference>
<dbReference type="OrthoDB" id="9785015at2"/>
<dbReference type="Pfam" id="PF13531">
    <property type="entry name" value="SBP_bac_11"/>
    <property type="match status" value="1"/>
</dbReference>
<reference evidence="6" key="1">
    <citation type="submission" date="2016-09" db="EMBL/GenBank/DDBJ databases">
        <title>Genome sequence of Chlorobaculum limnaeum.</title>
        <authorList>
            <person name="Liu Z."/>
            <person name="Tank M."/>
            <person name="Bryant D.A."/>
        </authorList>
    </citation>
    <scope>NUCLEOTIDE SEQUENCE [LARGE SCALE GENOMIC DNA]</scope>
    <source>
        <strain evidence="6">DSM 1677</strain>
    </source>
</reference>
<evidence type="ECO:0000256" key="2">
    <source>
        <dbReference type="ARBA" id="ARBA00022723"/>
    </source>
</evidence>
<evidence type="ECO:0000256" key="1">
    <source>
        <dbReference type="ARBA" id="ARBA00009175"/>
    </source>
</evidence>
<keyword evidence="2 4" id="KW-0479">Metal-binding</keyword>
<evidence type="ECO:0000256" key="4">
    <source>
        <dbReference type="PIRSR" id="PIRSR004846-1"/>
    </source>
</evidence>
<dbReference type="PIRSF" id="PIRSF004846">
    <property type="entry name" value="ModA"/>
    <property type="match status" value="1"/>
</dbReference>
<dbReference type="CDD" id="cd00993">
    <property type="entry name" value="PBP2_ModA_like"/>
    <property type="match status" value="1"/>
</dbReference>
<sequence length="248" mass="26560">MKKRFKTMLFALLLVITTSPAFAGEIRLSAGAGMKPVLDVLSGNFAKAHPGATFTKNYAAAGALALQIENGAPADVYISADSKWVEYLKARKLLAPESITPFAWNEIVVIGAPVRKVSSMNDLTKLGRIALGNPNSAPAGEMAMDAIISAGLEHQLAGKLVMTRDMPQSLMYAETGAVDAAFVHLTEALTARKAKILFTVPHALYDRTPFTMALTPGGAANADARSFFSYLRSVEAKTILKRQGYLNQ</sequence>
<dbReference type="GO" id="GO:0015689">
    <property type="term" value="P:molybdate ion transport"/>
    <property type="evidence" value="ECO:0007669"/>
    <property type="project" value="InterPro"/>
</dbReference>
<dbReference type="AlphaFoldDB" id="A0A1D8D6J4"/>
<dbReference type="NCBIfam" id="TIGR01256">
    <property type="entry name" value="modA"/>
    <property type="match status" value="1"/>
</dbReference>
<evidence type="ECO:0000256" key="5">
    <source>
        <dbReference type="SAM" id="SignalP"/>
    </source>
</evidence>
<protein>
    <submittedName>
        <fullName evidence="6">Molybdate ABC transporter substrate-binding protein</fullName>
    </submittedName>
</protein>
<dbReference type="PANTHER" id="PTHR30632:SF0">
    <property type="entry name" value="SULFATE-BINDING PROTEIN"/>
    <property type="match status" value="1"/>
</dbReference>
<feature type="chain" id="PRO_5009106623" evidence="5">
    <location>
        <begin position="24"/>
        <end position="248"/>
    </location>
</feature>
<dbReference type="GO" id="GO:0030973">
    <property type="term" value="F:molybdate ion binding"/>
    <property type="evidence" value="ECO:0007669"/>
    <property type="project" value="TreeGrafter"/>
</dbReference>
<dbReference type="KEGG" id="clz:BIU88_03040"/>
<comment type="similarity">
    <text evidence="1">Belongs to the bacterial solute-binding protein ModA family.</text>
</comment>
<dbReference type="InterPro" id="IPR050682">
    <property type="entry name" value="ModA/WtpA"/>
</dbReference>
<name>A0A1D8D6J4_CHLLM</name>